<reference evidence="1" key="2">
    <citation type="submission" date="2021-08" db="EMBL/GenBank/DDBJ databases">
        <authorList>
            <person name="Eriksson T."/>
        </authorList>
    </citation>
    <scope>NUCLEOTIDE SEQUENCE</scope>
    <source>
        <strain evidence="1">Stoneville</strain>
        <tissue evidence="1">Whole head</tissue>
    </source>
</reference>
<accession>A0A8J6HMN6</accession>
<sequence>MTRGFSTTVNGNRQRYDTIIFGLLDGPEGWQRRTISTMAFGDPPSGMIADPERHAADLQLATCGTAARSAVADREINTRDLDLIPLGDKASRIRSQKRYPQMIPMRLGPAEILLRWQHQARHHSVILTCPHKTDHLRTTVRNWKNDDTAGTKTLQCKNSE</sequence>
<dbReference type="EMBL" id="JABDTM020020060">
    <property type="protein sequence ID" value="KAH0817217.1"/>
    <property type="molecule type" value="Genomic_DNA"/>
</dbReference>
<comment type="caution">
    <text evidence="1">The sequence shown here is derived from an EMBL/GenBank/DDBJ whole genome shotgun (WGS) entry which is preliminary data.</text>
</comment>
<name>A0A8J6HMN6_TENMO</name>
<dbReference type="AlphaFoldDB" id="A0A8J6HMN6"/>
<evidence type="ECO:0000313" key="2">
    <source>
        <dbReference type="Proteomes" id="UP000719412"/>
    </source>
</evidence>
<keyword evidence="2" id="KW-1185">Reference proteome</keyword>
<reference evidence="1" key="1">
    <citation type="journal article" date="2020" name="J Insects Food Feed">
        <title>The yellow mealworm (Tenebrio molitor) genome: a resource for the emerging insects as food and feed industry.</title>
        <authorList>
            <person name="Eriksson T."/>
            <person name="Andere A."/>
            <person name="Kelstrup H."/>
            <person name="Emery V."/>
            <person name="Picard C."/>
        </authorList>
    </citation>
    <scope>NUCLEOTIDE SEQUENCE</scope>
    <source>
        <strain evidence="1">Stoneville</strain>
        <tissue evidence="1">Whole head</tissue>
    </source>
</reference>
<organism evidence="1 2">
    <name type="scientific">Tenebrio molitor</name>
    <name type="common">Yellow mealworm beetle</name>
    <dbReference type="NCBI Taxonomy" id="7067"/>
    <lineage>
        <taxon>Eukaryota</taxon>
        <taxon>Metazoa</taxon>
        <taxon>Ecdysozoa</taxon>
        <taxon>Arthropoda</taxon>
        <taxon>Hexapoda</taxon>
        <taxon>Insecta</taxon>
        <taxon>Pterygota</taxon>
        <taxon>Neoptera</taxon>
        <taxon>Endopterygota</taxon>
        <taxon>Coleoptera</taxon>
        <taxon>Polyphaga</taxon>
        <taxon>Cucujiformia</taxon>
        <taxon>Tenebrionidae</taxon>
        <taxon>Tenebrio</taxon>
    </lineage>
</organism>
<proteinExistence type="predicted"/>
<protein>
    <submittedName>
        <fullName evidence="1">Uncharacterized protein</fullName>
    </submittedName>
</protein>
<evidence type="ECO:0000313" key="1">
    <source>
        <dbReference type="EMBL" id="KAH0817217.1"/>
    </source>
</evidence>
<dbReference type="Proteomes" id="UP000719412">
    <property type="component" value="Unassembled WGS sequence"/>
</dbReference>
<gene>
    <name evidence="1" type="ORF">GEV33_005575</name>
</gene>